<gene>
    <name evidence="2" type="ORF">VVR66_12540</name>
</gene>
<dbReference type="InterPro" id="IPR041698">
    <property type="entry name" value="Methyltransf_25"/>
</dbReference>
<dbReference type="Pfam" id="PF13649">
    <property type="entry name" value="Methyltransf_25"/>
    <property type="match status" value="1"/>
</dbReference>
<dbReference type="RefSeq" id="WP_368629782.1">
    <property type="nucleotide sequence ID" value="NZ_JAYWLU010000014.1"/>
</dbReference>
<dbReference type="GO" id="GO:0032259">
    <property type="term" value="P:methylation"/>
    <property type="evidence" value="ECO:0007669"/>
    <property type="project" value="UniProtKB-KW"/>
</dbReference>
<evidence type="ECO:0000313" key="2">
    <source>
        <dbReference type="EMBL" id="MEX3595541.1"/>
    </source>
</evidence>
<protein>
    <submittedName>
        <fullName evidence="2">Class I SAM-dependent methyltransferase</fullName>
        <ecNumber evidence="2">2.1.-.-</ecNumber>
    </submittedName>
</protein>
<name>A0ABV3V466_9MICC</name>
<keyword evidence="2" id="KW-0808">Transferase</keyword>
<comment type="caution">
    <text evidence="2">The sequence shown here is derived from an EMBL/GenBank/DDBJ whole genome shotgun (WGS) entry which is preliminary data.</text>
</comment>
<proteinExistence type="predicted"/>
<dbReference type="Proteomes" id="UP001558481">
    <property type="component" value="Unassembled WGS sequence"/>
</dbReference>
<dbReference type="EC" id="2.1.-.-" evidence="2"/>
<accession>A0ABV3V466</accession>
<sequence length="265" mass="28597">MTAIEYNGVYAKNYDALTGGETGAGPTVDMLCQVFEGAQNLLEIGVGTGRVALPLARRGFQVSGTEISPHMVERLNAKLQADSEAASRVHTRLIDLSEEQNAADLYDLRSDGAYVSLGSMCCISDDDDLLMMLRQVRTLVPEGGRLAIEAYSPLYFRTHVPDNGLTTMLPLDQGGQARTVTNLVDGGRAAELRTTITHGAEASKAGTMTEKVTLRGPQEYSALLKRAGWNVLVWDEEDGERGLYWILADAAAASGPDERGTWTSL</sequence>
<dbReference type="SUPFAM" id="SSF53335">
    <property type="entry name" value="S-adenosyl-L-methionine-dependent methyltransferases"/>
    <property type="match status" value="1"/>
</dbReference>
<feature type="domain" description="Methyltransferase" evidence="1">
    <location>
        <begin position="42"/>
        <end position="144"/>
    </location>
</feature>
<evidence type="ECO:0000259" key="1">
    <source>
        <dbReference type="Pfam" id="PF13649"/>
    </source>
</evidence>
<dbReference type="CDD" id="cd02440">
    <property type="entry name" value="AdoMet_MTases"/>
    <property type="match status" value="1"/>
</dbReference>
<dbReference type="InterPro" id="IPR029063">
    <property type="entry name" value="SAM-dependent_MTases_sf"/>
</dbReference>
<organism evidence="2 3">
    <name type="scientific">Kocuria carniphila</name>
    <dbReference type="NCBI Taxonomy" id="262208"/>
    <lineage>
        <taxon>Bacteria</taxon>
        <taxon>Bacillati</taxon>
        <taxon>Actinomycetota</taxon>
        <taxon>Actinomycetes</taxon>
        <taxon>Micrococcales</taxon>
        <taxon>Micrococcaceae</taxon>
        <taxon>Kocuria</taxon>
    </lineage>
</organism>
<reference evidence="2 3" key="1">
    <citation type="journal article" date="2024" name="Fungal Genet. Biol.">
        <title>The porcine skin microbiome exhibits broad fungal antagonism.</title>
        <authorList>
            <person name="De La Cruz K.F."/>
            <person name="Townsend E.C."/>
            <person name="Alex Cheong J.Z."/>
            <person name="Salamzade R."/>
            <person name="Liu A."/>
            <person name="Sandstrom S."/>
            <person name="Davila E."/>
            <person name="Huang L."/>
            <person name="Xu K.H."/>
            <person name="Wu S.Y."/>
            <person name="Meudt J.J."/>
            <person name="Shanmuganayagam D."/>
            <person name="Gibson A.L.F."/>
            <person name="Kalan L.R."/>
        </authorList>
    </citation>
    <scope>NUCLEOTIDE SEQUENCE [LARGE SCALE GENOMIC DNA]</scope>
    <source>
        <strain evidence="2 3">LK2625</strain>
    </source>
</reference>
<dbReference type="GO" id="GO:0008168">
    <property type="term" value="F:methyltransferase activity"/>
    <property type="evidence" value="ECO:0007669"/>
    <property type="project" value="UniProtKB-KW"/>
</dbReference>
<dbReference type="Gene3D" id="3.40.50.150">
    <property type="entry name" value="Vaccinia Virus protein VP39"/>
    <property type="match status" value="1"/>
</dbReference>
<keyword evidence="2" id="KW-0489">Methyltransferase</keyword>
<keyword evidence="3" id="KW-1185">Reference proteome</keyword>
<dbReference type="EMBL" id="JAYWLU010000014">
    <property type="protein sequence ID" value="MEX3595541.1"/>
    <property type="molecule type" value="Genomic_DNA"/>
</dbReference>
<evidence type="ECO:0000313" key="3">
    <source>
        <dbReference type="Proteomes" id="UP001558481"/>
    </source>
</evidence>